<keyword evidence="1" id="KW-1133">Transmembrane helix</keyword>
<proteinExistence type="predicted"/>
<feature type="transmembrane region" description="Helical" evidence="1">
    <location>
        <begin position="12"/>
        <end position="29"/>
    </location>
</feature>
<evidence type="ECO:0000313" key="2">
    <source>
        <dbReference type="EMBL" id="JAH79826.1"/>
    </source>
</evidence>
<reference evidence="2" key="2">
    <citation type="journal article" date="2015" name="Fish Shellfish Immunol.">
        <title>Early steps in the European eel (Anguilla anguilla)-Vibrio vulnificus interaction in the gills: Role of the RtxA13 toxin.</title>
        <authorList>
            <person name="Callol A."/>
            <person name="Pajuelo D."/>
            <person name="Ebbesson L."/>
            <person name="Teles M."/>
            <person name="MacKenzie S."/>
            <person name="Amaro C."/>
        </authorList>
    </citation>
    <scope>NUCLEOTIDE SEQUENCE</scope>
</reference>
<keyword evidence="1" id="KW-0812">Transmembrane</keyword>
<name>A0A0E9VP85_ANGAN</name>
<protein>
    <submittedName>
        <fullName evidence="2">Uncharacterized protein</fullName>
    </submittedName>
</protein>
<organism evidence="2">
    <name type="scientific">Anguilla anguilla</name>
    <name type="common">European freshwater eel</name>
    <name type="synonym">Muraena anguilla</name>
    <dbReference type="NCBI Taxonomy" id="7936"/>
    <lineage>
        <taxon>Eukaryota</taxon>
        <taxon>Metazoa</taxon>
        <taxon>Chordata</taxon>
        <taxon>Craniata</taxon>
        <taxon>Vertebrata</taxon>
        <taxon>Euteleostomi</taxon>
        <taxon>Actinopterygii</taxon>
        <taxon>Neopterygii</taxon>
        <taxon>Teleostei</taxon>
        <taxon>Anguilliformes</taxon>
        <taxon>Anguillidae</taxon>
        <taxon>Anguilla</taxon>
    </lineage>
</organism>
<sequence>MQTVRWLLLKMINKTGLGLIFWFAVYFIAHSL</sequence>
<evidence type="ECO:0000256" key="1">
    <source>
        <dbReference type="SAM" id="Phobius"/>
    </source>
</evidence>
<reference evidence="2" key="1">
    <citation type="submission" date="2014-11" db="EMBL/GenBank/DDBJ databases">
        <authorList>
            <person name="Amaro Gonzalez C."/>
        </authorList>
    </citation>
    <scope>NUCLEOTIDE SEQUENCE</scope>
</reference>
<keyword evidence="1" id="KW-0472">Membrane</keyword>
<accession>A0A0E9VP85</accession>
<dbReference type="EMBL" id="GBXM01028751">
    <property type="protein sequence ID" value="JAH79826.1"/>
    <property type="molecule type" value="Transcribed_RNA"/>
</dbReference>
<dbReference type="AlphaFoldDB" id="A0A0E9VP85"/>